<feature type="region of interest" description="Disordered" evidence="1">
    <location>
        <begin position="49"/>
        <end position="80"/>
    </location>
</feature>
<reference evidence="2 3" key="1">
    <citation type="submission" date="2017-03" db="EMBL/GenBank/DDBJ databases">
        <title>Widespread Adenine N6-methylation of Active Genes in Fungi.</title>
        <authorList>
            <consortium name="DOE Joint Genome Institute"/>
            <person name="Mondo S.J."/>
            <person name="Dannebaum R.O."/>
            <person name="Kuo R.C."/>
            <person name="Louie K.B."/>
            <person name="Bewick A.J."/>
            <person name="Labutti K."/>
            <person name="Haridas S."/>
            <person name="Kuo A."/>
            <person name="Salamov A."/>
            <person name="Ahrendt S.R."/>
            <person name="Lau R."/>
            <person name="Bowen B.P."/>
            <person name="Lipzen A."/>
            <person name="Sullivan W."/>
            <person name="Andreopoulos W.B."/>
            <person name="Clum A."/>
            <person name="Lindquist E."/>
            <person name="Daum C."/>
            <person name="Northen T.R."/>
            <person name="Ramamoorthy G."/>
            <person name="Schmitz R.J."/>
            <person name="Gryganskyi A."/>
            <person name="Culley D."/>
            <person name="Magnuson J."/>
            <person name="James T.Y."/>
            <person name="O'Malley M.A."/>
            <person name="Stajich J.E."/>
            <person name="Spatafora J.W."/>
            <person name="Visel A."/>
            <person name="Grigoriev I.V."/>
        </authorList>
    </citation>
    <scope>NUCLEOTIDE SEQUENCE [LARGE SCALE GENOMIC DNA]</scope>
    <source>
        <strain evidence="2 3">NRRL Y-17943</strain>
    </source>
</reference>
<name>A0A1Y1UH90_9TREE</name>
<protein>
    <recommendedName>
        <fullName evidence="4">DUF333 domain-containing protein</fullName>
    </recommendedName>
</protein>
<dbReference type="Pfam" id="PF03891">
    <property type="entry name" value="DUF333"/>
    <property type="match status" value="1"/>
</dbReference>
<dbReference type="AlphaFoldDB" id="A0A1Y1UH90"/>
<evidence type="ECO:0000313" key="3">
    <source>
        <dbReference type="Proteomes" id="UP000193218"/>
    </source>
</evidence>
<dbReference type="RefSeq" id="XP_021871456.1">
    <property type="nucleotide sequence ID" value="XM_022013372.1"/>
</dbReference>
<dbReference type="OrthoDB" id="2555955at2759"/>
<feature type="compositionally biased region" description="Basic and acidic residues" evidence="1">
    <location>
        <begin position="49"/>
        <end position="60"/>
    </location>
</feature>
<dbReference type="InParanoid" id="A0A1Y1UH90"/>
<evidence type="ECO:0008006" key="4">
    <source>
        <dbReference type="Google" id="ProtNLM"/>
    </source>
</evidence>
<proteinExistence type="predicted"/>
<keyword evidence="3" id="KW-1185">Reference proteome</keyword>
<dbReference type="GeneID" id="33555180"/>
<sequence>MVANPASVYCIEIGGTLEIRKDGEGNEVGYCKLPDGSEVEEWELFRTAHAEESKSAEDRSSQAGQMGTGGSDDQKVLGSK</sequence>
<dbReference type="PANTHER" id="PTHR38008:SF2">
    <property type="entry name" value="HEMOLYSIN"/>
    <property type="match status" value="1"/>
</dbReference>
<comment type="caution">
    <text evidence="2">The sequence shown here is derived from an EMBL/GenBank/DDBJ whole genome shotgun (WGS) entry which is preliminary data.</text>
</comment>
<dbReference type="EMBL" id="NBSH01000006">
    <property type="protein sequence ID" value="ORX37418.1"/>
    <property type="molecule type" value="Genomic_DNA"/>
</dbReference>
<evidence type="ECO:0000256" key="1">
    <source>
        <dbReference type="SAM" id="MobiDB-lite"/>
    </source>
</evidence>
<evidence type="ECO:0000313" key="2">
    <source>
        <dbReference type="EMBL" id="ORX37418.1"/>
    </source>
</evidence>
<dbReference type="InterPro" id="IPR005590">
    <property type="entry name" value="DUF333"/>
</dbReference>
<accession>A0A1Y1UH90</accession>
<gene>
    <name evidence="2" type="ORF">BD324DRAFT_579295</name>
</gene>
<dbReference type="Proteomes" id="UP000193218">
    <property type="component" value="Unassembled WGS sequence"/>
</dbReference>
<dbReference type="PANTHER" id="PTHR38008">
    <property type="entry name" value="HEMOLYSIN-RELATED"/>
    <property type="match status" value="1"/>
</dbReference>
<organism evidence="2 3">
    <name type="scientific">Kockovaella imperatae</name>
    <dbReference type="NCBI Taxonomy" id="4999"/>
    <lineage>
        <taxon>Eukaryota</taxon>
        <taxon>Fungi</taxon>
        <taxon>Dikarya</taxon>
        <taxon>Basidiomycota</taxon>
        <taxon>Agaricomycotina</taxon>
        <taxon>Tremellomycetes</taxon>
        <taxon>Tremellales</taxon>
        <taxon>Cuniculitremaceae</taxon>
        <taxon>Kockovaella</taxon>
    </lineage>
</organism>